<keyword evidence="1" id="KW-0732">Signal</keyword>
<feature type="signal peptide" evidence="1">
    <location>
        <begin position="1"/>
        <end position="20"/>
    </location>
</feature>
<proteinExistence type="predicted"/>
<name>A0A383VFL1_TETOB</name>
<protein>
    <recommendedName>
        <fullName evidence="4">Pectinesterase inhibitor domain-containing protein</fullName>
    </recommendedName>
</protein>
<reference evidence="2 3" key="1">
    <citation type="submission" date="2016-10" db="EMBL/GenBank/DDBJ databases">
        <authorList>
            <person name="Cai Z."/>
        </authorList>
    </citation>
    <scope>NUCLEOTIDE SEQUENCE [LARGE SCALE GENOMIC DNA]</scope>
</reference>
<evidence type="ECO:0000256" key="1">
    <source>
        <dbReference type="SAM" id="SignalP"/>
    </source>
</evidence>
<dbReference type="Proteomes" id="UP000256970">
    <property type="component" value="Unassembled WGS sequence"/>
</dbReference>
<sequence length="520" mass="50992">MRPLLAPVFLMVLYLAATSARTLERRHWQQHAAGARQLKAAEMFGFNPLTGLKPSITLPNPVAAVTGLASRAAEGVQLPPMPAPVKPLAGLAKLLKKAESGLTAGQTMQEAPSSSETAQLMAEAVVSAKLAAAADVLSKSSASQNSMSPQASSATALGFAFNGGKAAAHASASAQDAGGSAAQASAIAIADHTAASLAQAASDASNPAHQGASAAVTKSTAIADKSALVIAKGGSTSAGLGGHLSQADTVSSSAGTGGSVAYVGGTAVASAGPGSSANTTSQATAAAEKGSVAATRADSISLGQLQGSNAQGTASANAQASNKGVAASQSLMESFGIVAGTTDATSVADATAKSGASFVRDKAVGIGLNGAAAEAHTGSTGSAGYLGLTVIDSVARAITAGQQKACAEAVTKTYSDLSTGPQISLDTFILTLQQRADNACVTSFKDQAAAHAGKEAEQQARLPTFDGIGEALSQQTKGVIKAASNAVGQVQDFVGAALEDLPVMLHKATWGATVGSKVLG</sequence>
<keyword evidence="3" id="KW-1185">Reference proteome</keyword>
<feature type="chain" id="PRO_5016615821" description="Pectinesterase inhibitor domain-containing protein" evidence="1">
    <location>
        <begin position="21"/>
        <end position="520"/>
    </location>
</feature>
<evidence type="ECO:0000313" key="3">
    <source>
        <dbReference type="Proteomes" id="UP000256970"/>
    </source>
</evidence>
<gene>
    <name evidence="2" type="ORF">BQ4739_LOCUS4105</name>
</gene>
<accession>A0A383VFL1</accession>
<dbReference type="AlphaFoldDB" id="A0A383VFL1"/>
<dbReference type="EMBL" id="FNXT01000331">
    <property type="protein sequence ID" value="SZX63569.1"/>
    <property type="molecule type" value="Genomic_DNA"/>
</dbReference>
<evidence type="ECO:0000313" key="2">
    <source>
        <dbReference type="EMBL" id="SZX63569.1"/>
    </source>
</evidence>
<evidence type="ECO:0008006" key="4">
    <source>
        <dbReference type="Google" id="ProtNLM"/>
    </source>
</evidence>
<organism evidence="2 3">
    <name type="scientific">Tetradesmus obliquus</name>
    <name type="common">Green alga</name>
    <name type="synonym">Acutodesmus obliquus</name>
    <dbReference type="NCBI Taxonomy" id="3088"/>
    <lineage>
        <taxon>Eukaryota</taxon>
        <taxon>Viridiplantae</taxon>
        <taxon>Chlorophyta</taxon>
        <taxon>core chlorophytes</taxon>
        <taxon>Chlorophyceae</taxon>
        <taxon>CS clade</taxon>
        <taxon>Sphaeropleales</taxon>
        <taxon>Scenedesmaceae</taxon>
        <taxon>Tetradesmus</taxon>
    </lineage>
</organism>